<evidence type="ECO:0000256" key="1">
    <source>
        <dbReference type="SAM" id="MobiDB-lite"/>
    </source>
</evidence>
<gene>
    <name evidence="4" type="ORF">Apa02nite_086430</name>
</gene>
<proteinExistence type="predicted"/>
<comment type="caution">
    <text evidence="4">The sequence shown here is derived from an EMBL/GenBank/DDBJ whole genome shotgun (WGS) entry which is preliminary data.</text>
</comment>
<name>A0ABQ4BQM7_9ACTN</name>
<protein>
    <recommendedName>
        <fullName evidence="3">BD-FAE-like domain-containing protein</fullName>
    </recommendedName>
</protein>
<evidence type="ECO:0000259" key="3">
    <source>
        <dbReference type="Pfam" id="PF20434"/>
    </source>
</evidence>
<sequence length="620" mass="64406">MELRRRTLLQGAMATSAVSVLGLAACTSSDDNASPDSSAAPAGTGSLAFSGSAWSYDETNDVYYQIGRSYLAKPAATDYETLAVFVPGAYFKGTKNSDGTYTAAIDSSGKVGDFTASTAPIVFPVNTPGYAAQKPLTEYSYDDVAAYLKVGYVYVHPGLRGKDSNGTGYAGNAPWGVTDLKAAVRYVRYNAALIPGSKDRMVVFGMSGGGAQSAVMGASGDSELYTPYLESLGAAMTDASGKTISDAVAGAMCWCPITSLDYANASYEWNIGQFADTDTRAAGTWTQSYSTELAKAFAAHQNKLALKDASGTTLSLDKSSTGVYLGGSYYDHLVSVVNESLNNFLTDTTFPYTPSNSFMAGMTGGGAPGGGGFPGGAGMPSGGPGGAGMPSGAPGGGMPGGAQGGGQATDTTTYKTVEEYFTHLNKTGQWVTYDKASNTAKVTSLAGFAKSQKPPTKAVGAFDGPDRTVGENVVFGSGTDGLHFSPVAEQVIAANETAFAKLSGWTDDFAATAYTGDFAKTDAVGKDVTYRVNMYSPLYYLNSIYAGYQKATVAPHWRIRTGIMQGDTANATEVNLALALQNYGSEVDFATVWGLGHTMAERTGEATANFIAWVTETVAK</sequence>
<dbReference type="EMBL" id="BOMS01000147">
    <property type="protein sequence ID" value="GIE72535.1"/>
    <property type="molecule type" value="Genomic_DNA"/>
</dbReference>
<dbReference type="InterPro" id="IPR006311">
    <property type="entry name" value="TAT_signal"/>
</dbReference>
<accession>A0ABQ4BQM7</accession>
<dbReference type="Gene3D" id="3.40.50.1820">
    <property type="entry name" value="alpha/beta hydrolase"/>
    <property type="match status" value="1"/>
</dbReference>
<organism evidence="4 5">
    <name type="scientific">Actinoplanes palleronii</name>
    <dbReference type="NCBI Taxonomy" id="113570"/>
    <lineage>
        <taxon>Bacteria</taxon>
        <taxon>Bacillati</taxon>
        <taxon>Actinomycetota</taxon>
        <taxon>Actinomycetes</taxon>
        <taxon>Micromonosporales</taxon>
        <taxon>Micromonosporaceae</taxon>
        <taxon>Actinoplanes</taxon>
    </lineage>
</organism>
<dbReference type="PROSITE" id="PS51318">
    <property type="entry name" value="TAT"/>
    <property type="match status" value="1"/>
</dbReference>
<feature type="region of interest" description="Disordered" evidence="1">
    <location>
        <begin position="371"/>
        <end position="409"/>
    </location>
</feature>
<evidence type="ECO:0000313" key="4">
    <source>
        <dbReference type="EMBL" id="GIE72535.1"/>
    </source>
</evidence>
<dbReference type="InterPro" id="IPR049492">
    <property type="entry name" value="BD-FAE-like_dom"/>
</dbReference>
<evidence type="ECO:0000256" key="2">
    <source>
        <dbReference type="SAM" id="SignalP"/>
    </source>
</evidence>
<dbReference type="PROSITE" id="PS51257">
    <property type="entry name" value="PROKAR_LIPOPROTEIN"/>
    <property type="match status" value="1"/>
</dbReference>
<dbReference type="InterPro" id="IPR029058">
    <property type="entry name" value="AB_hydrolase_fold"/>
</dbReference>
<dbReference type="SUPFAM" id="SSF53474">
    <property type="entry name" value="alpha/beta-Hydrolases"/>
    <property type="match status" value="1"/>
</dbReference>
<dbReference type="RefSeq" id="WP_203830244.1">
    <property type="nucleotide sequence ID" value="NZ_BAAATY010000053.1"/>
</dbReference>
<feature type="signal peptide" evidence="2">
    <location>
        <begin position="1"/>
        <end position="24"/>
    </location>
</feature>
<dbReference type="InterPro" id="IPR048121">
    <property type="entry name" value="Tannase_A"/>
</dbReference>
<feature type="domain" description="BD-FAE-like" evidence="3">
    <location>
        <begin position="119"/>
        <end position="224"/>
    </location>
</feature>
<feature type="chain" id="PRO_5047519600" description="BD-FAE-like domain-containing protein" evidence="2">
    <location>
        <begin position="25"/>
        <end position="620"/>
    </location>
</feature>
<feature type="compositionally biased region" description="Gly residues" evidence="1">
    <location>
        <begin position="371"/>
        <end position="407"/>
    </location>
</feature>
<dbReference type="NCBIfam" id="NF041555">
    <property type="entry name" value="tannase_A"/>
    <property type="match status" value="1"/>
</dbReference>
<keyword evidence="2" id="KW-0732">Signal</keyword>
<dbReference type="Pfam" id="PF20434">
    <property type="entry name" value="BD-FAE"/>
    <property type="match status" value="1"/>
</dbReference>
<evidence type="ECO:0000313" key="5">
    <source>
        <dbReference type="Proteomes" id="UP000624709"/>
    </source>
</evidence>
<keyword evidence="5" id="KW-1185">Reference proteome</keyword>
<reference evidence="4 5" key="1">
    <citation type="submission" date="2021-01" db="EMBL/GenBank/DDBJ databases">
        <title>Whole genome shotgun sequence of Actinoplanes palleronii NBRC 14916.</title>
        <authorList>
            <person name="Komaki H."/>
            <person name="Tamura T."/>
        </authorList>
    </citation>
    <scope>NUCLEOTIDE SEQUENCE [LARGE SCALE GENOMIC DNA]</scope>
    <source>
        <strain evidence="4 5">NBRC 14916</strain>
    </source>
</reference>
<dbReference type="Proteomes" id="UP000624709">
    <property type="component" value="Unassembled WGS sequence"/>
</dbReference>